<dbReference type="EMBL" id="JRPL02000015">
    <property type="protein sequence ID" value="TLD82797.1"/>
    <property type="molecule type" value="Genomic_DNA"/>
</dbReference>
<evidence type="ECO:0000256" key="1">
    <source>
        <dbReference type="SAM" id="SignalP"/>
    </source>
</evidence>
<keyword evidence="1" id="KW-0732">Signal</keyword>
<evidence type="ECO:0000313" key="3">
    <source>
        <dbReference type="Proteomes" id="UP000029878"/>
    </source>
</evidence>
<feature type="chain" id="PRO_5020375314" evidence="1">
    <location>
        <begin position="24"/>
        <end position="223"/>
    </location>
</feature>
<dbReference type="Gene3D" id="2.40.160.20">
    <property type="match status" value="1"/>
</dbReference>
<dbReference type="RefSeq" id="WP_034345922.1">
    <property type="nucleotide sequence ID" value="NZ_FZNG01000054.1"/>
</dbReference>
<name>A0A4U8SAB3_9HELI</name>
<dbReference type="AlphaFoldDB" id="A0A4U8SAB3"/>
<comment type="caution">
    <text evidence="2">The sequence shown here is derived from an EMBL/GenBank/DDBJ whole genome shotgun (WGS) entry which is preliminary data.</text>
</comment>
<reference evidence="2 3" key="1">
    <citation type="journal article" date="2014" name="Genome Announc.">
        <title>Draft genome sequences of eight enterohepatic helicobacter species isolated from both laboratory and wild rodents.</title>
        <authorList>
            <person name="Sheh A."/>
            <person name="Shen Z."/>
            <person name="Fox J.G."/>
        </authorList>
    </citation>
    <scope>NUCLEOTIDE SEQUENCE [LARGE SCALE GENOMIC DNA]</scope>
    <source>
        <strain evidence="2 3">ATCC 700114</strain>
    </source>
</reference>
<dbReference type="OrthoDB" id="5329158at2"/>
<protein>
    <submittedName>
        <fullName evidence="2">Uncharacterized protein</fullName>
    </submittedName>
</protein>
<proteinExistence type="predicted"/>
<organism evidence="2 3">
    <name type="scientific">Helicobacter trogontum</name>
    <dbReference type="NCBI Taxonomy" id="50960"/>
    <lineage>
        <taxon>Bacteria</taxon>
        <taxon>Pseudomonadati</taxon>
        <taxon>Campylobacterota</taxon>
        <taxon>Epsilonproteobacteria</taxon>
        <taxon>Campylobacterales</taxon>
        <taxon>Helicobacteraceae</taxon>
        <taxon>Helicobacter</taxon>
    </lineage>
</organism>
<gene>
    <name evidence="2" type="ORF">LS81_006845</name>
</gene>
<accession>A0A4U8SAB3</accession>
<feature type="signal peptide" evidence="1">
    <location>
        <begin position="1"/>
        <end position="23"/>
    </location>
</feature>
<dbReference type="SUPFAM" id="SSF56925">
    <property type="entry name" value="OMPA-like"/>
    <property type="match status" value="1"/>
</dbReference>
<dbReference type="Proteomes" id="UP000029878">
    <property type="component" value="Unassembled WGS sequence"/>
</dbReference>
<sequence length="223" mass="24971">MKVIKKFAISFSICTCLSMLVYADENNDSNKAGNQNKFVLGVYGGGSLMQMSSEYYSTSRPYDDLPGDYDKSLFGVSYGAKIGYDMYFLARHGVKLYIDYMHSYLNSKEMTLGAYNMHTIGLNVDYRFVIAGGLSTFIGAGLAHNIISTQYLGNMNAFGGSINAGVAYALSFLEFEFRLRYLAYDIPQRNSSYLPNIMGQATQYHLVELNSPFSLHLGINFRF</sequence>
<dbReference type="InterPro" id="IPR011250">
    <property type="entry name" value="OMP/PagP_B-barrel"/>
</dbReference>
<evidence type="ECO:0000313" key="2">
    <source>
        <dbReference type="EMBL" id="TLD82797.1"/>
    </source>
</evidence>